<dbReference type="InterPro" id="IPR046959">
    <property type="entry name" value="PRK1-6/SRF4-like"/>
</dbReference>
<dbReference type="FunFam" id="3.80.10.10:FF:000400">
    <property type="entry name" value="Nuclear pore complex protein NUP107"/>
    <property type="match status" value="1"/>
</dbReference>
<dbReference type="AlphaFoldDB" id="A0A7J7D983"/>
<evidence type="ECO:0000259" key="24">
    <source>
        <dbReference type="PROSITE" id="PS50011"/>
    </source>
</evidence>
<dbReference type="EMBL" id="JAAARO010000009">
    <property type="protein sequence ID" value="KAF5742925.1"/>
    <property type="molecule type" value="Genomic_DNA"/>
</dbReference>
<comment type="subcellular location">
    <subcellularLocation>
        <location evidence="1">Membrane</location>
        <topology evidence="1">Single-pass membrane protein</topology>
    </subcellularLocation>
    <subcellularLocation>
        <location evidence="2">Secreted</location>
        <location evidence="2">Cell wall</location>
    </subcellularLocation>
</comment>
<keyword evidence="7" id="KW-0433">Leucine-rich repeat</keyword>
<keyword evidence="8" id="KW-0808">Transferase</keyword>
<keyword evidence="15 23" id="KW-1133">Transmembrane helix</keyword>
<proteinExistence type="inferred from homology"/>
<keyword evidence="26" id="KW-1185">Reference proteome</keyword>
<dbReference type="SUPFAM" id="SSF52058">
    <property type="entry name" value="L domain-like"/>
    <property type="match status" value="1"/>
</dbReference>
<evidence type="ECO:0000256" key="18">
    <source>
        <dbReference type="ARBA" id="ARBA00023180"/>
    </source>
</evidence>
<evidence type="ECO:0000256" key="11">
    <source>
        <dbReference type="ARBA" id="ARBA00022737"/>
    </source>
</evidence>
<keyword evidence="16 23" id="KW-0472">Membrane</keyword>
<evidence type="ECO:0000256" key="13">
    <source>
        <dbReference type="ARBA" id="ARBA00022777"/>
    </source>
</evidence>
<reference evidence="25 26" key="1">
    <citation type="journal article" date="2020" name="Nat. Commun.">
        <title>Genome of Tripterygium wilfordii and identification of cytochrome P450 involved in triptolide biosynthesis.</title>
        <authorList>
            <person name="Tu L."/>
            <person name="Su P."/>
            <person name="Zhang Z."/>
            <person name="Gao L."/>
            <person name="Wang J."/>
            <person name="Hu T."/>
            <person name="Zhou J."/>
            <person name="Zhang Y."/>
            <person name="Zhao Y."/>
            <person name="Liu Y."/>
            <person name="Song Y."/>
            <person name="Tong Y."/>
            <person name="Lu Y."/>
            <person name="Yang J."/>
            <person name="Xu C."/>
            <person name="Jia M."/>
            <person name="Peters R.J."/>
            <person name="Huang L."/>
            <person name="Gao W."/>
        </authorList>
    </citation>
    <scope>NUCLEOTIDE SEQUENCE [LARGE SCALE GENOMIC DNA]</scope>
    <source>
        <strain evidence="26">cv. XIE 37</strain>
        <tissue evidence="25">Leaf</tissue>
    </source>
</reference>
<dbReference type="Gene3D" id="3.80.10.10">
    <property type="entry name" value="Ribonuclease Inhibitor"/>
    <property type="match status" value="2"/>
</dbReference>
<comment type="similarity">
    <text evidence="3">Belongs to the protein kinase superfamily. Ser/Thr protein kinase family.</text>
</comment>
<evidence type="ECO:0000256" key="3">
    <source>
        <dbReference type="ARBA" id="ARBA00008684"/>
    </source>
</evidence>
<dbReference type="FunCoup" id="A0A7J7D983">
    <property type="interactions" value="133"/>
</dbReference>
<dbReference type="EC" id="2.7.11.1" evidence="4"/>
<dbReference type="Proteomes" id="UP000593562">
    <property type="component" value="Unassembled WGS sequence"/>
</dbReference>
<gene>
    <name evidence="25" type="ORF">HS088_TW09G00987</name>
</gene>
<dbReference type="FunFam" id="1.10.510.10:FF:000480">
    <property type="entry name" value="Pollen receptor-like kinase 1"/>
    <property type="match status" value="1"/>
</dbReference>
<feature type="domain" description="Protein kinase" evidence="24">
    <location>
        <begin position="384"/>
        <end position="670"/>
    </location>
</feature>
<feature type="compositionally biased region" description="Polar residues" evidence="22">
    <location>
        <begin position="327"/>
        <end position="337"/>
    </location>
</feature>
<evidence type="ECO:0000256" key="17">
    <source>
        <dbReference type="ARBA" id="ARBA00023170"/>
    </source>
</evidence>
<evidence type="ECO:0000256" key="10">
    <source>
        <dbReference type="ARBA" id="ARBA00022729"/>
    </source>
</evidence>
<feature type="transmembrane region" description="Helical" evidence="23">
    <location>
        <begin position="293"/>
        <end position="317"/>
    </location>
</feature>
<dbReference type="PANTHER" id="PTHR48007">
    <property type="entry name" value="LEUCINE-RICH REPEAT RECEPTOR-LIKE PROTEIN KINASE PXC1"/>
    <property type="match status" value="1"/>
</dbReference>
<keyword evidence="18" id="KW-0325">Glycoprotein</keyword>
<dbReference type="InParanoid" id="A0A7J7D983"/>
<dbReference type="GO" id="GO:0004674">
    <property type="term" value="F:protein serine/threonine kinase activity"/>
    <property type="evidence" value="ECO:0007669"/>
    <property type="project" value="UniProtKB-EC"/>
</dbReference>
<dbReference type="SUPFAM" id="SSF56112">
    <property type="entry name" value="Protein kinase-like (PK-like)"/>
    <property type="match status" value="1"/>
</dbReference>
<dbReference type="Pfam" id="PF13855">
    <property type="entry name" value="LRR_8"/>
    <property type="match status" value="1"/>
</dbReference>
<feature type="region of interest" description="Disordered" evidence="22">
    <location>
        <begin position="327"/>
        <end position="363"/>
    </location>
</feature>
<sequence length="681" mass="74818">MPSKFHHPFWKLSPYPKHCSLPSKGAHAAPTARLTSMAMINPTTLFLMLVLVLSIHFDPSHGLSDPEILLKFKSSLSVNNNALSTWTNQTPPCDGNKAKWVGILCYKGSIWGIKLERLGLGGTIDLETLKQLPNLRTLSFMHNNFEGPLPELSKLGALKAVYLSDNKFSGEIPGDAFEGMPWLKKLHLAKNEFTGAIPASLATLPKLLDLKLQENQFNGKLPEFQQKQWRSFNVSNNQLEGPIPAALTKMETTSFSGNRGLCGGPLSACSPATSSPIPDVTPADSDHKKPSGIVTIVILAIVVGVALAAIIAAIVILRRRNQASQSIETSSISNHQTKPGIKDSDQVSQGSPAHSLGGSKKGDKAKLSFVRDDRVRFDLQDLLKASAEILGSGCFGSSYKAALLTGPVMVVKRFKQMNNVGREEFQEHVRRLGWLRHPNLLPLVAYYYRKEEKLLISDHVEHGSLAVSLHGHQALGRPSLNWPSRLKIVKGVARGLTYLYKELPGVIAAHGHLKSSNVLLNNSFEPQLTDYGLIPLINQENAQELMVAYKSPEYSRYGRVTKKTDVWSLGILILEILTGKFPSNFLQQGKGSDQEDLATWVTSVVGDQEPTSEVFDKDLVGSKTSEGEMIKLLKIALACCEGDVEKRLDLKEAMERIEEIKERDGDNDFFSSSASDHGEIH</sequence>
<protein>
    <recommendedName>
        <fullName evidence="4">non-specific serine/threonine protein kinase</fullName>
        <ecNumber evidence="4">2.7.11.1</ecNumber>
    </recommendedName>
</protein>
<evidence type="ECO:0000256" key="14">
    <source>
        <dbReference type="ARBA" id="ARBA00022840"/>
    </source>
</evidence>
<evidence type="ECO:0000256" key="5">
    <source>
        <dbReference type="ARBA" id="ARBA00022512"/>
    </source>
</evidence>
<evidence type="ECO:0000256" key="2">
    <source>
        <dbReference type="ARBA" id="ARBA00004191"/>
    </source>
</evidence>
<dbReference type="Gene3D" id="1.10.510.10">
    <property type="entry name" value="Transferase(Phosphotransferase) domain 1"/>
    <property type="match status" value="1"/>
</dbReference>
<evidence type="ECO:0000256" key="22">
    <source>
        <dbReference type="SAM" id="MobiDB-lite"/>
    </source>
</evidence>
<dbReference type="OrthoDB" id="418615at2759"/>
<dbReference type="GO" id="GO:0016020">
    <property type="term" value="C:membrane"/>
    <property type="evidence" value="ECO:0007669"/>
    <property type="project" value="UniProtKB-SubCell"/>
</dbReference>
<dbReference type="Pfam" id="PF08263">
    <property type="entry name" value="LRRNT_2"/>
    <property type="match status" value="1"/>
</dbReference>
<evidence type="ECO:0000256" key="7">
    <source>
        <dbReference type="ARBA" id="ARBA00022614"/>
    </source>
</evidence>
<keyword evidence="14" id="KW-0067">ATP-binding</keyword>
<dbReference type="InterPro" id="IPR001611">
    <property type="entry name" value="Leu-rich_rpt"/>
</dbReference>
<keyword evidence="6" id="KW-0597">Phosphoprotein</keyword>
<evidence type="ECO:0000256" key="1">
    <source>
        <dbReference type="ARBA" id="ARBA00004167"/>
    </source>
</evidence>
<keyword evidence="9 23" id="KW-0812">Transmembrane</keyword>
<dbReference type="Gene3D" id="3.30.200.20">
    <property type="entry name" value="Phosphorylase Kinase, domain 1"/>
    <property type="match status" value="1"/>
</dbReference>
<comment type="catalytic activity">
    <reaction evidence="21">
        <text>L-seryl-[protein] + ATP = O-phospho-L-seryl-[protein] + ADP + H(+)</text>
        <dbReference type="Rhea" id="RHEA:17989"/>
        <dbReference type="Rhea" id="RHEA-COMP:9863"/>
        <dbReference type="Rhea" id="RHEA-COMP:11604"/>
        <dbReference type="ChEBI" id="CHEBI:15378"/>
        <dbReference type="ChEBI" id="CHEBI:29999"/>
        <dbReference type="ChEBI" id="CHEBI:30616"/>
        <dbReference type="ChEBI" id="CHEBI:83421"/>
        <dbReference type="ChEBI" id="CHEBI:456216"/>
        <dbReference type="EC" id="2.7.11.1"/>
    </reaction>
</comment>
<evidence type="ECO:0000256" key="15">
    <source>
        <dbReference type="ARBA" id="ARBA00022989"/>
    </source>
</evidence>
<dbReference type="PROSITE" id="PS50011">
    <property type="entry name" value="PROTEIN_KINASE_DOM"/>
    <property type="match status" value="1"/>
</dbReference>
<dbReference type="InterPro" id="IPR001245">
    <property type="entry name" value="Ser-Thr/Tyr_kinase_cat_dom"/>
</dbReference>
<evidence type="ECO:0000256" key="21">
    <source>
        <dbReference type="ARBA" id="ARBA00048679"/>
    </source>
</evidence>
<evidence type="ECO:0000256" key="23">
    <source>
        <dbReference type="SAM" id="Phobius"/>
    </source>
</evidence>
<dbReference type="InterPro" id="IPR011009">
    <property type="entry name" value="Kinase-like_dom_sf"/>
</dbReference>
<dbReference type="PANTHER" id="PTHR48007:SF64">
    <property type="entry name" value="POLLEN RECEPTOR-LIKE KINASE 1"/>
    <property type="match status" value="1"/>
</dbReference>
<comment type="caution">
    <text evidence="25">The sequence shown here is derived from an EMBL/GenBank/DDBJ whole genome shotgun (WGS) entry which is preliminary data.</text>
</comment>
<evidence type="ECO:0000256" key="20">
    <source>
        <dbReference type="ARBA" id="ARBA00047899"/>
    </source>
</evidence>
<keyword evidence="17" id="KW-0675">Receptor</keyword>
<dbReference type="FunFam" id="3.30.200.20:FF:000307">
    <property type="entry name" value="pollen receptor-like kinase 1"/>
    <property type="match status" value="1"/>
</dbReference>
<dbReference type="InterPro" id="IPR013210">
    <property type="entry name" value="LRR_N_plant-typ"/>
</dbReference>
<evidence type="ECO:0000256" key="12">
    <source>
        <dbReference type="ARBA" id="ARBA00022741"/>
    </source>
</evidence>
<keyword evidence="13 25" id="KW-0418">Kinase</keyword>
<evidence type="ECO:0000256" key="9">
    <source>
        <dbReference type="ARBA" id="ARBA00022692"/>
    </source>
</evidence>
<dbReference type="GO" id="GO:0005524">
    <property type="term" value="F:ATP binding"/>
    <property type="evidence" value="ECO:0007669"/>
    <property type="project" value="UniProtKB-KW"/>
</dbReference>
<evidence type="ECO:0000313" key="26">
    <source>
        <dbReference type="Proteomes" id="UP000593562"/>
    </source>
</evidence>
<dbReference type="InterPro" id="IPR032675">
    <property type="entry name" value="LRR_dom_sf"/>
</dbReference>
<dbReference type="Pfam" id="PF07714">
    <property type="entry name" value="PK_Tyr_Ser-Thr"/>
    <property type="match status" value="1"/>
</dbReference>
<evidence type="ECO:0000256" key="8">
    <source>
        <dbReference type="ARBA" id="ARBA00022679"/>
    </source>
</evidence>
<dbReference type="InterPro" id="IPR000719">
    <property type="entry name" value="Prot_kinase_dom"/>
</dbReference>
<comment type="similarity">
    <text evidence="19">Belongs to the polygalacturonase-inhibiting protein family.</text>
</comment>
<keyword evidence="12" id="KW-0547">Nucleotide-binding</keyword>
<evidence type="ECO:0000256" key="4">
    <source>
        <dbReference type="ARBA" id="ARBA00012513"/>
    </source>
</evidence>
<evidence type="ECO:0000256" key="16">
    <source>
        <dbReference type="ARBA" id="ARBA00023136"/>
    </source>
</evidence>
<name>A0A7J7D983_TRIWF</name>
<evidence type="ECO:0000256" key="19">
    <source>
        <dbReference type="ARBA" id="ARBA00038043"/>
    </source>
</evidence>
<accession>A0A7J7D983</accession>
<keyword evidence="10" id="KW-0732">Signal</keyword>
<organism evidence="25 26">
    <name type="scientific">Tripterygium wilfordii</name>
    <name type="common">Thunder God vine</name>
    <dbReference type="NCBI Taxonomy" id="458696"/>
    <lineage>
        <taxon>Eukaryota</taxon>
        <taxon>Viridiplantae</taxon>
        <taxon>Streptophyta</taxon>
        <taxon>Embryophyta</taxon>
        <taxon>Tracheophyta</taxon>
        <taxon>Spermatophyta</taxon>
        <taxon>Magnoliopsida</taxon>
        <taxon>eudicotyledons</taxon>
        <taxon>Gunneridae</taxon>
        <taxon>Pentapetalae</taxon>
        <taxon>rosids</taxon>
        <taxon>fabids</taxon>
        <taxon>Celastrales</taxon>
        <taxon>Celastraceae</taxon>
        <taxon>Tripterygium</taxon>
    </lineage>
</organism>
<comment type="catalytic activity">
    <reaction evidence="20">
        <text>L-threonyl-[protein] + ATP = O-phospho-L-threonyl-[protein] + ADP + H(+)</text>
        <dbReference type="Rhea" id="RHEA:46608"/>
        <dbReference type="Rhea" id="RHEA-COMP:11060"/>
        <dbReference type="Rhea" id="RHEA-COMP:11605"/>
        <dbReference type="ChEBI" id="CHEBI:15378"/>
        <dbReference type="ChEBI" id="CHEBI:30013"/>
        <dbReference type="ChEBI" id="CHEBI:30616"/>
        <dbReference type="ChEBI" id="CHEBI:61977"/>
        <dbReference type="ChEBI" id="CHEBI:456216"/>
        <dbReference type="EC" id="2.7.11.1"/>
    </reaction>
</comment>
<evidence type="ECO:0000313" key="25">
    <source>
        <dbReference type="EMBL" id="KAF5742925.1"/>
    </source>
</evidence>
<keyword evidence="5" id="KW-0134">Cell wall</keyword>
<keyword evidence="5" id="KW-0964">Secreted</keyword>
<keyword evidence="11" id="KW-0677">Repeat</keyword>
<evidence type="ECO:0000256" key="6">
    <source>
        <dbReference type="ARBA" id="ARBA00022553"/>
    </source>
</evidence>